<dbReference type="InterPro" id="IPR001841">
    <property type="entry name" value="Znf_RING"/>
</dbReference>
<dbReference type="PANTHER" id="PTHR46519:SF2">
    <property type="entry name" value="RING_U-BOX SUPERFAMILY PROTEIN"/>
    <property type="match status" value="1"/>
</dbReference>
<feature type="domain" description="RING-type" evidence="3">
    <location>
        <begin position="823"/>
        <end position="862"/>
    </location>
</feature>
<feature type="compositionally biased region" description="Basic and acidic residues" evidence="2">
    <location>
        <begin position="476"/>
        <end position="485"/>
    </location>
</feature>
<dbReference type="PANTHER" id="PTHR46519">
    <property type="entry name" value="RING/U-BOX SUPERFAMILY PROTEIN"/>
    <property type="match status" value="1"/>
</dbReference>
<feature type="region of interest" description="Disordered" evidence="2">
    <location>
        <begin position="661"/>
        <end position="711"/>
    </location>
</feature>
<keyword evidence="5" id="KW-1185">Reference proteome</keyword>
<feature type="region of interest" description="Disordered" evidence="2">
    <location>
        <begin position="293"/>
        <end position="335"/>
    </location>
</feature>
<feature type="compositionally biased region" description="Polar residues" evidence="2">
    <location>
        <begin position="434"/>
        <end position="461"/>
    </location>
</feature>
<gene>
    <name evidence="4" type="ORF">POTOM_029176</name>
</gene>
<feature type="compositionally biased region" description="Polar residues" evidence="2">
    <location>
        <begin position="486"/>
        <end position="500"/>
    </location>
</feature>
<keyword evidence="1" id="KW-0479">Metal-binding</keyword>
<dbReference type="OrthoDB" id="6078042at2759"/>
<sequence>MTDFQPLQQKPESTDDARMEFERGLEELMRGHLDDCMSFASCSSNRNVDEEDDEGDQLVRRRRRSELEGDDLAESSAVRRRHSRILSRWAARQAQEMMTPMERRSRESELMALAGLHTVSMLDSSFLRESQSPTARRQGAVERPSTQASAILQMWRELEDEHLLNRRERLRQRRNAESNTNMSVSNASESRGSENQGSLEDASESENDFGPWSHDHMVSQNERGDNESSREQSPDIGEVERSVRQIARGWMESGISDRASNVSQRNGSPRAEWLGETERERVRIVREWVQMASQQRGARASRREDQAAGHNAQGDQARDGSVADHDEGQPDHIRRDMLRLRGRQAILDLLVRIERERQRELEGLLEHRAVSDFAHRNRIQSLLRGRFLRNERPVEEERPPSMAASELVQLRQRHTVSGLREGFRSRLENIVRGQASSHSDTPPNTNVNDYGNDRTQTNTHQDIQHEENDQPQPRSQESDARRLPDETNSSGGNNATDNMNWQETANQGEGWQEQVTNDERGNWQQSGYSQLDEWRGSNAEPMDGNWQENSVNEWSRETPGNVPGEQGRPQGAQELWHEDGSSETVENWTVGSSDPPRTRRAVPMRRFNRFHPPDDENVYSMELRELLSRRSVSNLLRSGFRESLDQLIQSYVERQGRSPIDWDLHRNLPTPTPTSPERDEEQQRDEQNEGQSDAVNRPSLVLPSPPVPPPQPLWHQDLHHTSWSRHSMHRSELCKFYLSVDADTNEQEWETINDLRTDMARLQQGMSHMQRMLEACMDMQLELQRSVRQEVSAALNRSAGEKGLGAETSEDGSKWGHVRKGTCCVCCDSHIDSLLYRCGHMCTCSKCANELVRGGGKCPLCRAPIVEVIRAYSIL</sequence>
<feature type="compositionally biased region" description="Basic and acidic residues" evidence="2">
    <location>
        <begin position="12"/>
        <end position="21"/>
    </location>
</feature>
<feature type="region of interest" description="Disordered" evidence="2">
    <location>
        <begin position="126"/>
        <end position="147"/>
    </location>
</feature>
<feature type="region of interest" description="Disordered" evidence="2">
    <location>
        <begin position="42"/>
        <end position="76"/>
    </location>
</feature>
<comment type="caution">
    <text evidence="4">The sequence shown here is derived from an EMBL/GenBank/DDBJ whole genome shotgun (WGS) entry which is preliminary data.</text>
</comment>
<proteinExistence type="predicted"/>
<accession>A0A8X7Z4T3</accession>
<feature type="region of interest" description="Disordered" evidence="2">
    <location>
        <begin position="171"/>
        <end position="272"/>
    </location>
</feature>
<feature type="region of interest" description="Disordered" evidence="2">
    <location>
        <begin position="1"/>
        <end position="21"/>
    </location>
</feature>
<evidence type="ECO:0000256" key="1">
    <source>
        <dbReference type="PROSITE-ProRule" id="PRU00175"/>
    </source>
</evidence>
<feature type="compositionally biased region" description="Basic and acidic residues" evidence="2">
    <location>
        <begin position="213"/>
        <end position="243"/>
    </location>
</feature>
<evidence type="ECO:0000259" key="3">
    <source>
        <dbReference type="PROSITE" id="PS50089"/>
    </source>
</evidence>
<evidence type="ECO:0000313" key="5">
    <source>
        <dbReference type="Proteomes" id="UP000886885"/>
    </source>
</evidence>
<name>A0A8X7Z4T3_POPTO</name>
<feature type="compositionally biased region" description="Polar residues" evidence="2">
    <location>
        <begin position="258"/>
        <end position="267"/>
    </location>
</feature>
<dbReference type="CDD" id="cd16647">
    <property type="entry name" value="mRING-HC-C3HC5_NEU1"/>
    <property type="match status" value="1"/>
</dbReference>
<evidence type="ECO:0000256" key="2">
    <source>
        <dbReference type="SAM" id="MobiDB-lite"/>
    </source>
</evidence>
<feature type="compositionally biased region" description="Polar residues" evidence="2">
    <location>
        <begin position="1"/>
        <end position="11"/>
    </location>
</feature>
<protein>
    <recommendedName>
        <fullName evidence="3">RING-type domain-containing protein</fullName>
    </recommendedName>
</protein>
<feature type="region of interest" description="Disordered" evidence="2">
    <location>
        <begin position="432"/>
        <end position="500"/>
    </location>
</feature>
<organism evidence="4 5">
    <name type="scientific">Populus tomentosa</name>
    <name type="common">Chinese white poplar</name>
    <dbReference type="NCBI Taxonomy" id="118781"/>
    <lineage>
        <taxon>Eukaryota</taxon>
        <taxon>Viridiplantae</taxon>
        <taxon>Streptophyta</taxon>
        <taxon>Embryophyta</taxon>
        <taxon>Tracheophyta</taxon>
        <taxon>Spermatophyta</taxon>
        <taxon>Magnoliopsida</taxon>
        <taxon>eudicotyledons</taxon>
        <taxon>Gunneridae</taxon>
        <taxon>Pentapetalae</taxon>
        <taxon>rosids</taxon>
        <taxon>fabids</taxon>
        <taxon>Malpighiales</taxon>
        <taxon>Salicaceae</taxon>
        <taxon>Saliceae</taxon>
        <taxon>Populus</taxon>
    </lineage>
</organism>
<dbReference type="Pfam" id="PF13920">
    <property type="entry name" value="zf-C3HC4_3"/>
    <property type="match status" value="1"/>
</dbReference>
<feature type="compositionally biased region" description="Polar residues" evidence="2">
    <location>
        <begin position="126"/>
        <end position="135"/>
    </location>
</feature>
<dbReference type="EMBL" id="JAAWWB010000015">
    <property type="protein sequence ID" value="KAG6765158.1"/>
    <property type="molecule type" value="Genomic_DNA"/>
</dbReference>
<dbReference type="PROSITE" id="PS50089">
    <property type="entry name" value="ZF_RING_2"/>
    <property type="match status" value="1"/>
</dbReference>
<evidence type="ECO:0000313" key="4">
    <source>
        <dbReference type="EMBL" id="KAG6765158.1"/>
    </source>
</evidence>
<reference evidence="4" key="1">
    <citation type="journal article" date="2020" name="bioRxiv">
        <title>Hybrid origin of Populus tomentosa Carr. identified through genome sequencing and phylogenomic analysis.</title>
        <authorList>
            <person name="An X."/>
            <person name="Gao K."/>
            <person name="Chen Z."/>
            <person name="Li J."/>
            <person name="Yang X."/>
            <person name="Yang X."/>
            <person name="Zhou J."/>
            <person name="Guo T."/>
            <person name="Zhao T."/>
            <person name="Huang S."/>
            <person name="Miao D."/>
            <person name="Khan W.U."/>
            <person name="Rao P."/>
            <person name="Ye M."/>
            <person name="Lei B."/>
            <person name="Liao W."/>
            <person name="Wang J."/>
            <person name="Ji L."/>
            <person name="Li Y."/>
            <person name="Guo B."/>
            <person name="Mustafa N.S."/>
            <person name="Li S."/>
            <person name="Yun Q."/>
            <person name="Keller S.R."/>
            <person name="Mao J."/>
            <person name="Zhang R."/>
            <person name="Strauss S.H."/>
        </authorList>
    </citation>
    <scope>NUCLEOTIDE SEQUENCE</scope>
    <source>
        <strain evidence="4">GM15</strain>
        <tissue evidence="4">Leaf</tissue>
    </source>
</reference>
<feature type="compositionally biased region" description="Polar residues" evidence="2">
    <location>
        <begin position="177"/>
        <end position="198"/>
    </location>
</feature>
<feature type="compositionally biased region" description="Polar residues" evidence="2">
    <location>
        <begin position="582"/>
        <end position="592"/>
    </location>
</feature>
<dbReference type="AlphaFoldDB" id="A0A8X7Z4T3"/>
<dbReference type="Proteomes" id="UP000886885">
    <property type="component" value="Chromosome 8A"/>
</dbReference>
<feature type="compositionally biased region" description="Basic and acidic residues" evidence="2">
    <location>
        <begin position="316"/>
        <end position="335"/>
    </location>
</feature>
<keyword evidence="1" id="KW-0862">Zinc</keyword>
<feature type="region of interest" description="Disordered" evidence="2">
    <location>
        <begin position="553"/>
        <end position="601"/>
    </location>
</feature>
<keyword evidence="1" id="KW-0863">Zinc-finger</keyword>
<dbReference type="GO" id="GO:0008270">
    <property type="term" value="F:zinc ion binding"/>
    <property type="evidence" value="ECO:0007669"/>
    <property type="project" value="UniProtKB-KW"/>
</dbReference>